<dbReference type="Proteomes" id="UP001458880">
    <property type="component" value="Unassembled WGS sequence"/>
</dbReference>
<evidence type="ECO:0000259" key="2">
    <source>
        <dbReference type="PROSITE" id="PS51253"/>
    </source>
</evidence>
<dbReference type="PROSITE" id="PS51253">
    <property type="entry name" value="HTH_CENPB"/>
    <property type="match status" value="1"/>
</dbReference>
<dbReference type="InterPro" id="IPR050863">
    <property type="entry name" value="CenT-Element_Derived"/>
</dbReference>
<dbReference type="InterPro" id="IPR006600">
    <property type="entry name" value="HTH_CenpB_DNA-bd_dom"/>
</dbReference>
<dbReference type="PANTHER" id="PTHR19303:SF16">
    <property type="entry name" value="JERKY PROTEIN HOMOLOG-LIKE"/>
    <property type="match status" value="1"/>
</dbReference>
<dbReference type="PANTHER" id="PTHR19303">
    <property type="entry name" value="TRANSPOSON"/>
    <property type="match status" value="1"/>
</dbReference>
<dbReference type="GO" id="GO:0003677">
    <property type="term" value="F:DNA binding"/>
    <property type="evidence" value="ECO:0007669"/>
    <property type="project" value="UniProtKB-KW"/>
</dbReference>
<evidence type="ECO:0000313" key="3">
    <source>
        <dbReference type="EMBL" id="KAK9731694.1"/>
    </source>
</evidence>
<dbReference type="InterPro" id="IPR004875">
    <property type="entry name" value="DDE_SF_endonuclease_dom"/>
</dbReference>
<dbReference type="Pfam" id="PF03184">
    <property type="entry name" value="DDE_1"/>
    <property type="match status" value="1"/>
</dbReference>
<organism evidence="3 4">
    <name type="scientific">Popillia japonica</name>
    <name type="common">Japanese beetle</name>
    <dbReference type="NCBI Taxonomy" id="7064"/>
    <lineage>
        <taxon>Eukaryota</taxon>
        <taxon>Metazoa</taxon>
        <taxon>Ecdysozoa</taxon>
        <taxon>Arthropoda</taxon>
        <taxon>Hexapoda</taxon>
        <taxon>Insecta</taxon>
        <taxon>Pterygota</taxon>
        <taxon>Neoptera</taxon>
        <taxon>Endopterygota</taxon>
        <taxon>Coleoptera</taxon>
        <taxon>Polyphaga</taxon>
        <taxon>Scarabaeiformia</taxon>
        <taxon>Scarabaeidae</taxon>
        <taxon>Rutelinae</taxon>
        <taxon>Popillia</taxon>
    </lineage>
</organism>
<protein>
    <submittedName>
        <fullName evidence="3">Tc5 transposase DNA-binding domain</fullName>
    </submittedName>
</protein>
<sequence length="165" mass="18455">MLKTLTANFFSLKLNAKDFNASGGWLQKFKKKYGIRQLSVSGEKLSSIRQLSVSGEKLSSDFSAVEPFRLKLLKIVQKLGLNSHQIYNAHKSGLHWKVLPKKTLVRKCESSAAGRKLSKEKITYMPCANASGSNKLALFVLGKAKNPLAFCNNYQLFMKEQKKLG</sequence>
<keyword evidence="1 3" id="KW-0238">DNA-binding</keyword>
<evidence type="ECO:0000256" key="1">
    <source>
        <dbReference type="ARBA" id="ARBA00023125"/>
    </source>
</evidence>
<gene>
    <name evidence="3" type="ORF">QE152_g13419</name>
</gene>
<dbReference type="GO" id="GO:0005634">
    <property type="term" value="C:nucleus"/>
    <property type="evidence" value="ECO:0007669"/>
    <property type="project" value="TreeGrafter"/>
</dbReference>
<proteinExistence type="predicted"/>
<evidence type="ECO:0000313" key="4">
    <source>
        <dbReference type="Proteomes" id="UP001458880"/>
    </source>
</evidence>
<reference evidence="3 4" key="1">
    <citation type="journal article" date="2024" name="BMC Genomics">
        <title>De novo assembly and annotation of Popillia japonica's genome with initial clues to its potential as an invasive pest.</title>
        <authorList>
            <person name="Cucini C."/>
            <person name="Boschi S."/>
            <person name="Funari R."/>
            <person name="Cardaioli E."/>
            <person name="Iannotti N."/>
            <person name="Marturano G."/>
            <person name="Paoli F."/>
            <person name="Bruttini M."/>
            <person name="Carapelli A."/>
            <person name="Frati F."/>
            <person name="Nardi F."/>
        </authorList>
    </citation>
    <scope>NUCLEOTIDE SEQUENCE [LARGE SCALE GENOMIC DNA]</scope>
    <source>
        <strain evidence="3">DMR45628</strain>
    </source>
</reference>
<accession>A0AAW1LC47</accession>
<keyword evidence="4" id="KW-1185">Reference proteome</keyword>
<dbReference type="EMBL" id="JASPKY010000128">
    <property type="protein sequence ID" value="KAK9731694.1"/>
    <property type="molecule type" value="Genomic_DNA"/>
</dbReference>
<name>A0AAW1LC47_POPJA</name>
<dbReference type="Pfam" id="PF03221">
    <property type="entry name" value="HTH_Tnp_Tc5"/>
    <property type="match status" value="1"/>
</dbReference>
<dbReference type="AlphaFoldDB" id="A0AAW1LC47"/>
<comment type="caution">
    <text evidence="3">The sequence shown here is derived from an EMBL/GenBank/DDBJ whole genome shotgun (WGS) entry which is preliminary data.</text>
</comment>
<feature type="domain" description="HTH CENPB-type" evidence="2">
    <location>
        <begin position="1"/>
        <end position="39"/>
    </location>
</feature>